<accession>A0ABR6XTU0</accession>
<name>A0ABR6XTU0_9BURK</name>
<sequence length="137" mass="15591">MLNRKKKLYRWQPAIRTPSLPIDQLRLGDLRLACEMEWAIEKDGAPLVFRMFLNAIGGFCRSGKLTVSIPTPYLGAKSVTLVQANRRLDLPLNVGKFSFILPIHDQTYSDDTMIEIVYDEPNVNLRKPNLSTINIGF</sequence>
<dbReference type="Proteomes" id="UP000643610">
    <property type="component" value="Unassembled WGS sequence"/>
</dbReference>
<reference evidence="1 2" key="1">
    <citation type="submission" date="2020-08" db="EMBL/GenBank/DDBJ databases">
        <title>Novel species isolated from subtropical streams in China.</title>
        <authorList>
            <person name="Lu H."/>
        </authorList>
    </citation>
    <scope>NUCLEOTIDE SEQUENCE [LARGE SCALE GENOMIC DNA]</scope>
    <source>
        <strain evidence="1 2">KCTC 52442</strain>
    </source>
</reference>
<dbReference type="RefSeq" id="WP_186891366.1">
    <property type="nucleotide sequence ID" value="NZ_JACOFU010000005.1"/>
</dbReference>
<dbReference type="EMBL" id="JACOFU010000005">
    <property type="protein sequence ID" value="MBC3832312.1"/>
    <property type="molecule type" value="Genomic_DNA"/>
</dbReference>
<evidence type="ECO:0000313" key="2">
    <source>
        <dbReference type="Proteomes" id="UP000643610"/>
    </source>
</evidence>
<organism evidence="1 2">
    <name type="scientific">Undibacterium amnicola</name>
    <dbReference type="NCBI Taxonomy" id="1834038"/>
    <lineage>
        <taxon>Bacteria</taxon>
        <taxon>Pseudomonadati</taxon>
        <taxon>Pseudomonadota</taxon>
        <taxon>Betaproteobacteria</taxon>
        <taxon>Burkholderiales</taxon>
        <taxon>Oxalobacteraceae</taxon>
        <taxon>Undibacterium</taxon>
    </lineage>
</organism>
<proteinExistence type="predicted"/>
<gene>
    <name evidence="1" type="ORF">H8K33_12380</name>
</gene>
<comment type="caution">
    <text evidence="1">The sequence shown here is derived from an EMBL/GenBank/DDBJ whole genome shotgun (WGS) entry which is preliminary data.</text>
</comment>
<evidence type="ECO:0000313" key="1">
    <source>
        <dbReference type="EMBL" id="MBC3832312.1"/>
    </source>
</evidence>
<protein>
    <submittedName>
        <fullName evidence="1">Uncharacterized protein</fullName>
    </submittedName>
</protein>
<keyword evidence="2" id="KW-1185">Reference proteome</keyword>